<comment type="caution">
    <text evidence="9">The sequence shown here is derived from an EMBL/GenBank/DDBJ whole genome shotgun (WGS) entry which is preliminary data.</text>
</comment>
<keyword evidence="4" id="KW-0456">Lyase</keyword>
<dbReference type="InterPro" id="IPR051166">
    <property type="entry name" value="Threonine_Synthase"/>
</dbReference>
<evidence type="ECO:0000313" key="9">
    <source>
        <dbReference type="EMBL" id="KZC25276.1"/>
    </source>
</evidence>
<sequence>MRYHSTRGTAPAVPIGEAIAAGLAPDGGLYVPASLPRLDPAAFDPHGTLADTAATLLTPFFTGDALADQLPAICVEALTFDTPLRALPAHPHTTMLELFHGPTSAFKDVGARFLAACLRRLPRRDARPLTILVATSGDTGAAVAAAFHRQPHVRVVILYPDGLVSPRQAHQLGCFGDNVTALRVAGRFDDCQRMVKAALNDAELQADVPLSSANSISLGRLLPQMSYYAHAALGWGRDHGTPLNFIVPTGNLGNALACLWVREMGLPVGEVRLACNANATLPEFFAGADYRPREAVATLANAMDVGAPSNFKRLRWTFPNESALRRLLQAHSVDDATIRRTIATHAREHGEVFCPHAATAMHLLDRLRAEGDEAPWAVVATAHPAKFDSVVEPLLGHPLDVPPALAAMLTRPARAEPLPANDKALETWLSSHRRDASRSN</sequence>
<gene>
    <name evidence="9" type="ORF">RHOFW104T7_04385</name>
</gene>
<dbReference type="NCBIfam" id="TIGR00260">
    <property type="entry name" value="thrC"/>
    <property type="match status" value="1"/>
</dbReference>
<dbReference type="EMBL" id="LVJS01000006">
    <property type="protein sequence ID" value="KZC25276.1"/>
    <property type="molecule type" value="Genomic_DNA"/>
</dbReference>
<protein>
    <recommendedName>
        <fullName evidence="5">Threonine synthase</fullName>
        <ecNumber evidence="5">4.2.3.1</ecNumber>
    </recommendedName>
</protein>
<evidence type="ECO:0000256" key="2">
    <source>
        <dbReference type="ARBA" id="ARBA00005517"/>
    </source>
</evidence>
<dbReference type="Proteomes" id="UP000076131">
    <property type="component" value="Unassembled WGS sequence"/>
</dbReference>
<dbReference type="Pfam" id="PF14821">
    <property type="entry name" value="Thr_synth_N"/>
    <property type="match status" value="1"/>
</dbReference>
<feature type="domain" description="Tryptophan synthase beta chain-like PALP" evidence="7">
    <location>
        <begin position="81"/>
        <end position="381"/>
    </location>
</feature>
<dbReference type="InterPro" id="IPR036052">
    <property type="entry name" value="TrpB-like_PALP_sf"/>
</dbReference>
<accession>A0A154QND2</accession>
<comment type="similarity">
    <text evidence="2">Belongs to the threonine synthase family.</text>
</comment>
<evidence type="ECO:0000256" key="6">
    <source>
        <dbReference type="PIRSR" id="PIRSR604450-51"/>
    </source>
</evidence>
<organism evidence="9 10">
    <name type="scientific">Rhodanobacter thiooxydans</name>
    <dbReference type="NCBI Taxonomy" id="416169"/>
    <lineage>
        <taxon>Bacteria</taxon>
        <taxon>Pseudomonadati</taxon>
        <taxon>Pseudomonadota</taxon>
        <taxon>Gammaproteobacteria</taxon>
        <taxon>Lysobacterales</taxon>
        <taxon>Rhodanobacteraceae</taxon>
        <taxon>Rhodanobacter</taxon>
    </lineage>
</organism>
<keyword evidence="3 6" id="KW-0663">Pyridoxal phosphate</keyword>
<dbReference type="AlphaFoldDB" id="A0A154QND2"/>
<evidence type="ECO:0000256" key="4">
    <source>
        <dbReference type="ARBA" id="ARBA00023239"/>
    </source>
</evidence>
<evidence type="ECO:0000256" key="5">
    <source>
        <dbReference type="NCBIfam" id="TIGR00260"/>
    </source>
</evidence>
<dbReference type="InterPro" id="IPR004450">
    <property type="entry name" value="Thr_synthase-like"/>
</dbReference>
<evidence type="ECO:0000256" key="3">
    <source>
        <dbReference type="ARBA" id="ARBA00022898"/>
    </source>
</evidence>
<dbReference type="InterPro" id="IPR037158">
    <property type="entry name" value="Thr_synth_N_sf"/>
</dbReference>
<dbReference type="InterPro" id="IPR001926">
    <property type="entry name" value="TrpB-like_PALP"/>
</dbReference>
<evidence type="ECO:0000313" key="10">
    <source>
        <dbReference type="Proteomes" id="UP000076131"/>
    </source>
</evidence>
<dbReference type="PANTHER" id="PTHR42690:SF1">
    <property type="entry name" value="THREONINE SYNTHASE-LIKE 2"/>
    <property type="match status" value="1"/>
</dbReference>
<proteinExistence type="inferred from homology"/>
<dbReference type="Gene3D" id="3.40.50.1100">
    <property type="match status" value="2"/>
</dbReference>
<dbReference type="GO" id="GO:0004795">
    <property type="term" value="F:threonine synthase activity"/>
    <property type="evidence" value="ECO:0007669"/>
    <property type="project" value="UniProtKB-UniRule"/>
</dbReference>
<evidence type="ECO:0000259" key="7">
    <source>
        <dbReference type="Pfam" id="PF00291"/>
    </source>
</evidence>
<reference evidence="9 10" key="1">
    <citation type="journal article" date="2016" name="MBio">
        <title>Lateral Gene Transfer in a Heavy Metal-Contaminated-Groundwater Microbial Community.</title>
        <authorList>
            <person name="Hemme C.L."/>
            <person name="Green S.J."/>
            <person name="Rishishwar L."/>
            <person name="Prakash O."/>
            <person name="Pettenato A."/>
            <person name="Chakraborty R."/>
            <person name="Deutschbauer A.M."/>
            <person name="Van Nostrand J.D."/>
            <person name="Wu L."/>
            <person name="He Z."/>
            <person name="Jordan I.K."/>
            <person name="Hazen T.C."/>
            <person name="Arkin A.P."/>
            <person name="Kostka J.E."/>
            <person name="Zhou J."/>
        </authorList>
    </citation>
    <scope>NUCLEOTIDE SEQUENCE [LARGE SCALE GENOMIC DNA]</scope>
    <source>
        <strain evidence="9 10">FW104-T7</strain>
    </source>
</reference>
<evidence type="ECO:0000259" key="8">
    <source>
        <dbReference type="Pfam" id="PF14821"/>
    </source>
</evidence>
<dbReference type="EC" id="4.2.3.1" evidence="5"/>
<dbReference type="SUPFAM" id="SSF53686">
    <property type="entry name" value="Tryptophan synthase beta subunit-like PLP-dependent enzymes"/>
    <property type="match status" value="1"/>
</dbReference>
<feature type="modified residue" description="N6-(pyridoxal phosphate)lysine" evidence="6">
    <location>
        <position position="107"/>
    </location>
</feature>
<dbReference type="InterPro" id="IPR029144">
    <property type="entry name" value="Thr_synth_N"/>
</dbReference>
<dbReference type="Gene3D" id="3.90.1380.10">
    <property type="entry name" value="Threonine synthase, N-terminal domain"/>
    <property type="match status" value="1"/>
</dbReference>
<evidence type="ECO:0000256" key="1">
    <source>
        <dbReference type="ARBA" id="ARBA00001933"/>
    </source>
</evidence>
<keyword evidence="10" id="KW-1185">Reference proteome</keyword>
<feature type="domain" description="Threonine synthase N-terminal" evidence="8">
    <location>
        <begin position="2"/>
        <end position="77"/>
    </location>
</feature>
<dbReference type="eggNOG" id="COG0498">
    <property type="taxonomic scope" value="Bacteria"/>
</dbReference>
<dbReference type="STRING" id="416169.RHOFW104T7_04385"/>
<comment type="cofactor">
    <cofactor evidence="1 6">
        <name>pyridoxal 5'-phosphate</name>
        <dbReference type="ChEBI" id="CHEBI:597326"/>
    </cofactor>
</comment>
<name>A0A154QND2_9GAMM</name>
<dbReference type="Pfam" id="PF00291">
    <property type="entry name" value="PALP"/>
    <property type="match status" value="1"/>
</dbReference>
<dbReference type="GO" id="GO:0009088">
    <property type="term" value="P:threonine biosynthetic process"/>
    <property type="evidence" value="ECO:0007669"/>
    <property type="project" value="UniProtKB-UniRule"/>
</dbReference>
<dbReference type="PANTHER" id="PTHR42690">
    <property type="entry name" value="THREONINE SYNTHASE FAMILY MEMBER"/>
    <property type="match status" value="1"/>
</dbReference>